<gene>
    <name evidence="9" type="primary">nanT_3</name>
    <name evidence="9" type="ORF">LMG32289_06767</name>
</gene>
<keyword evidence="10" id="KW-1185">Reference proteome</keyword>
<evidence type="ECO:0000256" key="3">
    <source>
        <dbReference type="ARBA" id="ARBA00022475"/>
    </source>
</evidence>
<reference evidence="9 10" key="1">
    <citation type="submission" date="2021-08" db="EMBL/GenBank/DDBJ databases">
        <authorList>
            <person name="Peeters C."/>
        </authorList>
    </citation>
    <scope>NUCLEOTIDE SEQUENCE [LARGE SCALE GENOMIC DNA]</scope>
    <source>
        <strain evidence="9 10">LMG 32289</strain>
    </source>
</reference>
<evidence type="ECO:0000256" key="2">
    <source>
        <dbReference type="ARBA" id="ARBA00022448"/>
    </source>
</evidence>
<evidence type="ECO:0000259" key="8">
    <source>
        <dbReference type="PROSITE" id="PS50850"/>
    </source>
</evidence>
<dbReference type="Gene3D" id="1.20.1250.20">
    <property type="entry name" value="MFS general substrate transporter like domains"/>
    <property type="match status" value="2"/>
</dbReference>
<dbReference type="Pfam" id="PF00083">
    <property type="entry name" value="Sugar_tr"/>
    <property type="match status" value="1"/>
</dbReference>
<dbReference type="InterPro" id="IPR005828">
    <property type="entry name" value="MFS_sugar_transport-like"/>
</dbReference>
<accession>A0ABM8Y2X8</accession>
<comment type="caution">
    <text evidence="9">The sequence shown here is derived from an EMBL/GenBank/DDBJ whole genome shotgun (WGS) entry which is preliminary data.</text>
</comment>
<keyword evidence="5 7" id="KW-1133">Transmembrane helix</keyword>
<dbReference type="InterPro" id="IPR020846">
    <property type="entry name" value="MFS_dom"/>
</dbReference>
<protein>
    <submittedName>
        <fullName evidence="9">Sialic acid transporter NanT</fullName>
    </submittedName>
</protein>
<dbReference type="InterPro" id="IPR036259">
    <property type="entry name" value="MFS_trans_sf"/>
</dbReference>
<proteinExistence type="predicted"/>
<sequence>MGASTSLVGVLPAYASIGITAPAVLVILRLVQGLALGGEYGGAATYVAEHSPPAKRGAFTSWIQTTATLGFFLSLLVVLGVRLSVGEAKFADWGWRVPFIFSIVLVTMSVWIRLSLHESPVFIKMKAENATSKAPIKEAFGQWKHVRLVLVALFGLVAGQSVIWYAGQFYALFFLTQTLKVEAVTANLLVAGALVIGTPMIVFFGSLSDHIGRKPIMLAGFLLAALHFFPLFHGLTKYANPALAAAQARAPVTVVADPRTCSFQFNPVGTSEFVNSCDIAKSFLAKASVNYRNVDAPAGTVAAVHVGDRVIESFEGATLSSAERKAKVKEFYAALAKQINAVGYPGCADPIT</sequence>
<evidence type="ECO:0000256" key="5">
    <source>
        <dbReference type="ARBA" id="ARBA00022989"/>
    </source>
</evidence>
<evidence type="ECO:0000256" key="6">
    <source>
        <dbReference type="ARBA" id="ARBA00023136"/>
    </source>
</evidence>
<organism evidence="9 10">
    <name type="scientific">Cupriavidus pampae</name>
    <dbReference type="NCBI Taxonomy" id="659251"/>
    <lineage>
        <taxon>Bacteria</taxon>
        <taxon>Pseudomonadati</taxon>
        <taxon>Pseudomonadota</taxon>
        <taxon>Betaproteobacteria</taxon>
        <taxon>Burkholderiales</taxon>
        <taxon>Burkholderiaceae</taxon>
        <taxon>Cupriavidus</taxon>
    </lineage>
</organism>
<feature type="transmembrane region" description="Helical" evidence="7">
    <location>
        <begin position="186"/>
        <end position="204"/>
    </location>
</feature>
<feature type="domain" description="Major facilitator superfamily (MFS) profile" evidence="8">
    <location>
        <begin position="1"/>
        <end position="352"/>
    </location>
</feature>
<evidence type="ECO:0000256" key="1">
    <source>
        <dbReference type="ARBA" id="ARBA00004651"/>
    </source>
</evidence>
<evidence type="ECO:0000313" key="9">
    <source>
        <dbReference type="EMBL" id="CAG9187099.1"/>
    </source>
</evidence>
<comment type="subcellular location">
    <subcellularLocation>
        <location evidence="1">Cell membrane</location>
        <topology evidence="1">Multi-pass membrane protein</topology>
    </subcellularLocation>
</comment>
<keyword evidence="3" id="KW-1003">Cell membrane</keyword>
<evidence type="ECO:0000256" key="4">
    <source>
        <dbReference type="ARBA" id="ARBA00022692"/>
    </source>
</evidence>
<name>A0ABM8Y2X8_9BURK</name>
<feature type="transmembrane region" description="Helical" evidence="7">
    <location>
        <begin position="93"/>
        <end position="116"/>
    </location>
</feature>
<dbReference type="InterPro" id="IPR005829">
    <property type="entry name" value="Sugar_transporter_CS"/>
</dbReference>
<evidence type="ECO:0000313" key="10">
    <source>
        <dbReference type="Proteomes" id="UP000706525"/>
    </source>
</evidence>
<keyword evidence="6 7" id="KW-0472">Membrane</keyword>
<dbReference type="PANTHER" id="PTHR43045:SF7">
    <property type="entry name" value="MAJOR FACILITATOR SUPERFAMILY TRANSPORTER"/>
    <property type="match status" value="1"/>
</dbReference>
<dbReference type="PROSITE" id="PS00217">
    <property type="entry name" value="SUGAR_TRANSPORT_2"/>
    <property type="match status" value="1"/>
</dbReference>
<feature type="transmembrane region" description="Helical" evidence="7">
    <location>
        <begin position="146"/>
        <end position="166"/>
    </location>
</feature>
<keyword evidence="2" id="KW-0813">Transport</keyword>
<dbReference type="PROSITE" id="PS50850">
    <property type="entry name" value="MFS"/>
    <property type="match status" value="1"/>
</dbReference>
<dbReference type="SUPFAM" id="SSF103473">
    <property type="entry name" value="MFS general substrate transporter"/>
    <property type="match status" value="1"/>
</dbReference>
<dbReference type="Proteomes" id="UP000706525">
    <property type="component" value="Unassembled WGS sequence"/>
</dbReference>
<dbReference type="PANTHER" id="PTHR43045">
    <property type="entry name" value="SHIKIMATE TRANSPORTER"/>
    <property type="match status" value="1"/>
</dbReference>
<feature type="transmembrane region" description="Helical" evidence="7">
    <location>
        <begin position="6"/>
        <end position="28"/>
    </location>
</feature>
<dbReference type="EMBL" id="CAJZAG010000029">
    <property type="protein sequence ID" value="CAG9187099.1"/>
    <property type="molecule type" value="Genomic_DNA"/>
</dbReference>
<feature type="transmembrane region" description="Helical" evidence="7">
    <location>
        <begin position="62"/>
        <end position="81"/>
    </location>
</feature>
<evidence type="ECO:0000256" key="7">
    <source>
        <dbReference type="SAM" id="Phobius"/>
    </source>
</evidence>
<feature type="transmembrane region" description="Helical" evidence="7">
    <location>
        <begin position="216"/>
        <end position="235"/>
    </location>
</feature>
<keyword evidence="4 7" id="KW-0812">Transmembrane</keyword>